<accession>A0A1L9RUI1</accession>
<evidence type="ECO:0000313" key="1">
    <source>
        <dbReference type="EMBL" id="OJJ38487.1"/>
    </source>
</evidence>
<proteinExistence type="predicted"/>
<organism evidence="1 2">
    <name type="scientific">Aspergillus wentii DTO 134E9</name>
    <dbReference type="NCBI Taxonomy" id="1073089"/>
    <lineage>
        <taxon>Eukaryota</taxon>
        <taxon>Fungi</taxon>
        <taxon>Dikarya</taxon>
        <taxon>Ascomycota</taxon>
        <taxon>Pezizomycotina</taxon>
        <taxon>Eurotiomycetes</taxon>
        <taxon>Eurotiomycetidae</taxon>
        <taxon>Eurotiales</taxon>
        <taxon>Aspergillaceae</taxon>
        <taxon>Aspergillus</taxon>
        <taxon>Aspergillus subgen. Cremei</taxon>
    </lineage>
</organism>
<dbReference type="InterPro" id="IPR038882">
    <property type="entry name" value="Rcf3"/>
</dbReference>
<dbReference type="Proteomes" id="UP000184383">
    <property type="component" value="Unassembled WGS sequence"/>
</dbReference>
<dbReference type="AlphaFoldDB" id="A0A1L9RUI1"/>
<dbReference type="OrthoDB" id="3979469at2759"/>
<gene>
    <name evidence="1" type="ORF">ASPWEDRAFT_168393</name>
</gene>
<name>A0A1L9RUI1_ASPWE</name>
<dbReference type="GeneID" id="63746142"/>
<evidence type="ECO:0000313" key="2">
    <source>
        <dbReference type="Proteomes" id="UP000184383"/>
    </source>
</evidence>
<keyword evidence="2" id="KW-1185">Reference proteome</keyword>
<dbReference type="PANTHER" id="PTHR39153:SF1">
    <property type="entry name" value="AGR244WP"/>
    <property type="match status" value="1"/>
</dbReference>
<dbReference type="PANTHER" id="PTHR39153">
    <property type="entry name" value="AGR244WP"/>
    <property type="match status" value="1"/>
</dbReference>
<protein>
    <submittedName>
        <fullName evidence="1">Uncharacterized protein</fullName>
    </submittedName>
</protein>
<dbReference type="STRING" id="1073089.A0A1L9RUI1"/>
<dbReference type="EMBL" id="KV878210">
    <property type="protein sequence ID" value="OJJ38487.1"/>
    <property type="molecule type" value="Genomic_DNA"/>
</dbReference>
<reference evidence="2" key="1">
    <citation type="journal article" date="2017" name="Genome Biol.">
        <title>Comparative genomics reveals high biological diversity and specific adaptations in the industrially and medically important fungal genus Aspergillus.</title>
        <authorList>
            <person name="de Vries R.P."/>
            <person name="Riley R."/>
            <person name="Wiebenga A."/>
            <person name="Aguilar-Osorio G."/>
            <person name="Amillis S."/>
            <person name="Uchima C.A."/>
            <person name="Anderluh G."/>
            <person name="Asadollahi M."/>
            <person name="Askin M."/>
            <person name="Barry K."/>
            <person name="Battaglia E."/>
            <person name="Bayram O."/>
            <person name="Benocci T."/>
            <person name="Braus-Stromeyer S.A."/>
            <person name="Caldana C."/>
            <person name="Canovas D."/>
            <person name="Cerqueira G.C."/>
            <person name="Chen F."/>
            <person name="Chen W."/>
            <person name="Choi C."/>
            <person name="Clum A."/>
            <person name="Dos Santos R.A."/>
            <person name="Damasio A.R."/>
            <person name="Diallinas G."/>
            <person name="Emri T."/>
            <person name="Fekete E."/>
            <person name="Flipphi M."/>
            <person name="Freyberg S."/>
            <person name="Gallo A."/>
            <person name="Gournas C."/>
            <person name="Habgood R."/>
            <person name="Hainaut M."/>
            <person name="Harispe M.L."/>
            <person name="Henrissat B."/>
            <person name="Hilden K.S."/>
            <person name="Hope R."/>
            <person name="Hossain A."/>
            <person name="Karabika E."/>
            <person name="Karaffa L."/>
            <person name="Karanyi Z."/>
            <person name="Krasevec N."/>
            <person name="Kuo A."/>
            <person name="Kusch H."/>
            <person name="LaButti K."/>
            <person name="Lagendijk E.L."/>
            <person name="Lapidus A."/>
            <person name="Levasseur A."/>
            <person name="Lindquist E."/>
            <person name="Lipzen A."/>
            <person name="Logrieco A.F."/>
            <person name="MacCabe A."/>
            <person name="Maekelae M.R."/>
            <person name="Malavazi I."/>
            <person name="Melin P."/>
            <person name="Meyer V."/>
            <person name="Mielnichuk N."/>
            <person name="Miskei M."/>
            <person name="Molnar A.P."/>
            <person name="Mule G."/>
            <person name="Ngan C.Y."/>
            <person name="Orejas M."/>
            <person name="Orosz E."/>
            <person name="Ouedraogo J.P."/>
            <person name="Overkamp K.M."/>
            <person name="Park H.-S."/>
            <person name="Perrone G."/>
            <person name="Piumi F."/>
            <person name="Punt P.J."/>
            <person name="Ram A.F."/>
            <person name="Ramon A."/>
            <person name="Rauscher S."/>
            <person name="Record E."/>
            <person name="Riano-Pachon D.M."/>
            <person name="Robert V."/>
            <person name="Roehrig J."/>
            <person name="Ruller R."/>
            <person name="Salamov A."/>
            <person name="Salih N.S."/>
            <person name="Samson R.A."/>
            <person name="Sandor E."/>
            <person name="Sanguinetti M."/>
            <person name="Schuetze T."/>
            <person name="Sepcic K."/>
            <person name="Shelest E."/>
            <person name="Sherlock G."/>
            <person name="Sophianopoulou V."/>
            <person name="Squina F.M."/>
            <person name="Sun H."/>
            <person name="Susca A."/>
            <person name="Todd R.B."/>
            <person name="Tsang A."/>
            <person name="Unkles S.E."/>
            <person name="van de Wiele N."/>
            <person name="van Rossen-Uffink D."/>
            <person name="Oliveira J.V."/>
            <person name="Vesth T.C."/>
            <person name="Visser J."/>
            <person name="Yu J.-H."/>
            <person name="Zhou M."/>
            <person name="Andersen M.R."/>
            <person name="Archer D.B."/>
            <person name="Baker S.E."/>
            <person name="Benoit I."/>
            <person name="Brakhage A.A."/>
            <person name="Braus G.H."/>
            <person name="Fischer R."/>
            <person name="Frisvad J.C."/>
            <person name="Goldman G.H."/>
            <person name="Houbraken J."/>
            <person name="Oakley B."/>
            <person name="Pocsi I."/>
            <person name="Scazzocchio C."/>
            <person name="Seiboth B."/>
            <person name="vanKuyk P.A."/>
            <person name="Wortman J."/>
            <person name="Dyer P.S."/>
            <person name="Grigoriev I.V."/>
        </authorList>
    </citation>
    <scope>NUCLEOTIDE SEQUENCE [LARGE SCALE GENOMIC DNA]</scope>
    <source>
        <strain evidence="2">DTO 134E9</strain>
    </source>
</reference>
<dbReference type="VEuPathDB" id="FungiDB:ASPWEDRAFT_168393"/>
<sequence length="153" mass="17246">MLSPTSQKGDIEPPDEITSEAVKGFLAGAFRFGSVSILAHMILIMPHPFTFSTPAPPATSQAQPRPRPSLLSKEYLRSRFFYRPLEGFSEWISPTARIYRPLTPQFKVFLQIAAMTLGGCIWAESRVNEYINFVRKAKRAQRKQAEMGARLAE</sequence>
<dbReference type="RefSeq" id="XP_040692163.1">
    <property type="nucleotide sequence ID" value="XM_040830294.1"/>
</dbReference>